<sequence length="100" mass="11494">MHEIINDVTAEVKRVITKPPSRPIRLMFFDSPALCAVVQNRIKEEFDSNEIININSFYISNEWQKNGDRIAEAESKYGVDNINSTFALEKCPQTLGKYEI</sequence>
<evidence type="ECO:0000313" key="2">
    <source>
        <dbReference type="Proteomes" id="UP001524944"/>
    </source>
</evidence>
<reference evidence="1 2" key="1">
    <citation type="submission" date="2022-08" db="EMBL/GenBank/DDBJ databases">
        <title>Proteogenomics of the novel Dehalobacterium formicoaceticum strain EZ94 highlights a key role of methyltransferases during anaerobic dichloromethane degradation.</title>
        <authorList>
            <person name="Wasmund K."/>
        </authorList>
    </citation>
    <scope>NUCLEOTIDE SEQUENCE [LARGE SCALE GENOMIC DNA]</scope>
    <source>
        <strain evidence="1 2">EZ94</strain>
    </source>
</reference>
<keyword evidence="2" id="KW-1185">Reference proteome</keyword>
<organism evidence="1 2">
    <name type="scientific">Dehalobacterium formicoaceticum</name>
    <dbReference type="NCBI Taxonomy" id="51515"/>
    <lineage>
        <taxon>Bacteria</taxon>
        <taxon>Bacillati</taxon>
        <taxon>Bacillota</taxon>
        <taxon>Clostridia</taxon>
        <taxon>Eubacteriales</taxon>
        <taxon>Peptococcaceae</taxon>
        <taxon>Dehalobacterium</taxon>
    </lineage>
</organism>
<name>A0ABT1Y464_9FIRM</name>
<comment type="caution">
    <text evidence="1">The sequence shown here is derived from an EMBL/GenBank/DDBJ whole genome shotgun (WGS) entry which is preliminary data.</text>
</comment>
<proteinExistence type="predicted"/>
<dbReference type="Proteomes" id="UP001524944">
    <property type="component" value="Unassembled WGS sequence"/>
</dbReference>
<gene>
    <name evidence="1" type="ORF">NVS47_09095</name>
</gene>
<protein>
    <submittedName>
        <fullName evidence="1">Uncharacterized protein</fullName>
    </submittedName>
</protein>
<dbReference type="RefSeq" id="WP_257913234.1">
    <property type="nucleotide sequence ID" value="NZ_JANPWE010000003.1"/>
</dbReference>
<accession>A0ABT1Y464</accession>
<evidence type="ECO:0000313" key="1">
    <source>
        <dbReference type="EMBL" id="MCR6545661.1"/>
    </source>
</evidence>
<dbReference type="EMBL" id="JANPWE010000003">
    <property type="protein sequence ID" value="MCR6545661.1"/>
    <property type="molecule type" value="Genomic_DNA"/>
</dbReference>